<name>A0A7X0C0Z6_9ACTN</name>
<evidence type="ECO:0000256" key="1">
    <source>
        <dbReference type="SAM" id="MobiDB-lite"/>
    </source>
</evidence>
<gene>
    <name evidence="2" type="ORF">FHU36_002941</name>
</gene>
<reference evidence="2 3" key="1">
    <citation type="submission" date="2020-08" db="EMBL/GenBank/DDBJ databases">
        <title>Sequencing the genomes of 1000 actinobacteria strains.</title>
        <authorList>
            <person name="Klenk H.-P."/>
        </authorList>
    </citation>
    <scope>NUCLEOTIDE SEQUENCE [LARGE SCALE GENOMIC DNA]</scope>
    <source>
        <strain evidence="2 3">DSM 45913</strain>
    </source>
</reference>
<proteinExistence type="predicted"/>
<sequence>MSAVAEDVEHTIEETLARHTHELGRESSKRLTLDR</sequence>
<evidence type="ECO:0000313" key="3">
    <source>
        <dbReference type="Proteomes" id="UP000583800"/>
    </source>
</evidence>
<accession>A0A7X0C0Z6</accession>
<evidence type="ECO:0000313" key="2">
    <source>
        <dbReference type="EMBL" id="MBB6346432.1"/>
    </source>
</evidence>
<dbReference type="Proteomes" id="UP000583800">
    <property type="component" value="Unassembled WGS sequence"/>
</dbReference>
<feature type="region of interest" description="Disordered" evidence="1">
    <location>
        <begin position="15"/>
        <end position="35"/>
    </location>
</feature>
<comment type="caution">
    <text evidence="2">The sequence shown here is derived from an EMBL/GenBank/DDBJ whole genome shotgun (WGS) entry which is preliminary data.</text>
</comment>
<keyword evidence="3" id="KW-1185">Reference proteome</keyword>
<protein>
    <submittedName>
        <fullName evidence="2">Uncharacterized protein</fullName>
    </submittedName>
</protein>
<organism evidence="2 3">
    <name type="scientific">Nonomuraea muscovyensis</name>
    <dbReference type="NCBI Taxonomy" id="1124761"/>
    <lineage>
        <taxon>Bacteria</taxon>
        <taxon>Bacillati</taxon>
        <taxon>Actinomycetota</taxon>
        <taxon>Actinomycetes</taxon>
        <taxon>Streptosporangiales</taxon>
        <taxon>Streptosporangiaceae</taxon>
        <taxon>Nonomuraea</taxon>
    </lineage>
</organism>
<dbReference type="EMBL" id="JACHJB010000001">
    <property type="protein sequence ID" value="MBB6346432.1"/>
    <property type="molecule type" value="Genomic_DNA"/>
</dbReference>
<dbReference type="AlphaFoldDB" id="A0A7X0C0Z6"/>